<evidence type="ECO:0000256" key="8">
    <source>
        <dbReference type="PROSITE-ProRule" id="PRU01005"/>
    </source>
</evidence>
<feature type="domain" description="ShKT" evidence="11">
    <location>
        <begin position="403"/>
        <end position="437"/>
    </location>
</feature>
<dbReference type="CDD" id="cd04280">
    <property type="entry name" value="ZnMc_astacin_like"/>
    <property type="match status" value="1"/>
</dbReference>
<dbReference type="Pfam" id="PF01400">
    <property type="entry name" value="Astacin"/>
    <property type="match status" value="1"/>
</dbReference>
<evidence type="ECO:0000256" key="9">
    <source>
        <dbReference type="PROSITE-ProRule" id="PRU01211"/>
    </source>
</evidence>
<comment type="cofactor">
    <cofactor evidence="9 10">
        <name>Zn(2+)</name>
        <dbReference type="ChEBI" id="CHEBI:29105"/>
    </cofactor>
    <text evidence="9 10">Binds 1 zinc ion per subunit.</text>
</comment>
<dbReference type="Pfam" id="PF01549">
    <property type="entry name" value="ShK"/>
    <property type="match status" value="3"/>
</dbReference>
<dbReference type="Gene3D" id="3.40.390.10">
    <property type="entry name" value="Collagenase (Catalytic Domain)"/>
    <property type="match status" value="1"/>
</dbReference>
<dbReference type="PROSITE" id="PS51670">
    <property type="entry name" value="SHKT"/>
    <property type="match status" value="3"/>
</dbReference>
<evidence type="ECO:0000256" key="1">
    <source>
        <dbReference type="ARBA" id="ARBA00002657"/>
    </source>
</evidence>
<dbReference type="InterPro" id="IPR001506">
    <property type="entry name" value="Peptidase_M12A"/>
</dbReference>
<feature type="domain" description="ShKT" evidence="11">
    <location>
        <begin position="364"/>
        <end position="398"/>
    </location>
</feature>
<evidence type="ECO:0000259" key="11">
    <source>
        <dbReference type="PROSITE" id="PS51670"/>
    </source>
</evidence>
<accession>A0A6A4VYE2</accession>
<evidence type="ECO:0000256" key="4">
    <source>
        <dbReference type="ARBA" id="ARBA00022801"/>
    </source>
</evidence>
<gene>
    <name evidence="13" type="primary">nas-13_4</name>
    <name evidence="13" type="ORF">FJT64_026661</name>
</gene>
<keyword evidence="6 10" id="KW-0482">Metalloprotease</keyword>
<dbReference type="Gene3D" id="1.10.10.1940">
    <property type="match status" value="1"/>
</dbReference>
<feature type="disulfide bond" evidence="8">
    <location>
        <begin position="449"/>
        <end position="483"/>
    </location>
</feature>
<comment type="caution">
    <text evidence="8">Lacks conserved residue(s) required for the propagation of feature annotation.</text>
</comment>
<feature type="binding site" evidence="9">
    <location>
        <position position="244"/>
    </location>
    <ligand>
        <name>Zn(2+)</name>
        <dbReference type="ChEBI" id="CHEBI:29105"/>
        <note>catalytic</note>
    </ligand>
</feature>
<name>A0A6A4VYE2_AMPAM</name>
<dbReference type="EC" id="3.4.24.-" evidence="10"/>
<keyword evidence="10" id="KW-0732">Signal</keyword>
<feature type="chain" id="PRO_5025709163" description="Metalloendopeptidase" evidence="10">
    <location>
        <begin position="23"/>
        <end position="484"/>
    </location>
</feature>
<keyword evidence="7" id="KW-0865">Zymogen</keyword>
<feature type="domain" description="Peptidase M12A" evidence="12">
    <location>
        <begin position="147"/>
        <end position="347"/>
    </location>
</feature>
<keyword evidence="4 10" id="KW-0378">Hydrolase</keyword>
<evidence type="ECO:0000256" key="6">
    <source>
        <dbReference type="ARBA" id="ARBA00023049"/>
    </source>
</evidence>
<reference evidence="13 14" key="1">
    <citation type="submission" date="2019-07" db="EMBL/GenBank/DDBJ databases">
        <title>Draft genome assembly of a fouling barnacle, Amphibalanus amphitrite (Darwin, 1854): The first reference genome for Thecostraca.</title>
        <authorList>
            <person name="Kim W."/>
        </authorList>
    </citation>
    <scope>NUCLEOTIDE SEQUENCE [LARGE SCALE GENOMIC DNA]</scope>
    <source>
        <strain evidence="13">SNU_AA5</strain>
        <tissue evidence="13">Soma without cirri and trophi</tissue>
    </source>
</reference>
<dbReference type="PRINTS" id="PR00480">
    <property type="entry name" value="ASTACIN"/>
</dbReference>
<keyword evidence="2 10" id="KW-0645">Protease</keyword>
<feature type="disulfide bond" evidence="8">
    <location>
        <begin position="403"/>
        <end position="437"/>
    </location>
</feature>
<evidence type="ECO:0000256" key="3">
    <source>
        <dbReference type="ARBA" id="ARBA00022723"/>
    </source>
</evidence>
<dbReference type="PROSITE" id="PS51864">
    <property type="entry name" value="ASTACIN"/>
    <property type="match status" value="1"/>
</dbReference>
<dbReference type="PANTHER" id="PTHR10127">
    <property type="entry name" value="DISCOIDIN, CUB, EGF, LAMININ , AND ZINC METALLOPROTEASE DOMAIN CONTAINING"/>
    <property type="match status" value="1"/>
</dbReference>
<keyword evidence="5 9" id="KW-0862">Zinc</keyword>
<evidence type="ECO:0000256" key="5">
    <source>
        <dbReference type="ARBA" id="ARBA00022833"/>
    </source>
</evidence>
<evidence type="ECO:0000313" key="13">
    <source>
        <dbReference type="EMBL" id="KAF0300947.1"/>
    </source>
</evidence>
<protein>
    <recommendedName>
        <fullName evidence="10">Metalloendopeptidase</fullName>
        <ecNumber evidence="10">3.4.24.-</ecNumber>
    </recommendedName>
</protein>
<dbReference type="EMBL" id="VIIS01001212">
    <property type="protein sequence ID" value="KAF0300947.1"/>
    <property type="molecule type" value="Genomic_DNA"/>
</dbReference>
<comment type="caution">
    <text evidence="13">The sequence shown here is derived from an EMBL/GenBank/DDBJ whole genome shotgun (WGS) entry which is preliminary data.</text>
</comment>
<dbReference type="SUPFAM" id="SSF55486">
    <property type="entry name" value="Metalloproteases ('zincins'), catalytic domain"/>
    <property type="match status" value="1"/>
</dbReference>
<dbReference type="OrthoDB" id="291007at2759"/>
<dbReference type="GO" id="GO:0008270">
    <property type="term" value="F:zinc ion binding"/>
    <property type="evidence" value="ECO:0007669"/>
    <property type="project" value="UniProtKB-UniRule"/>
</dbReference>
<comment type="function">
    <text evidence="1">Metalloprotease.</text>
</comment>
<dbReference type="Proteomes" id="UP000440578">
    <property type="component" value="Unassembled WGS sequence"/>
</dbReference>
<dbReference type="InterPro" id="IPR034035">
    <property type="entry name" value="Astacin-like_dom"/>
</dbReference>
<feature type="disulfide bond" evidence="8">
    <location>
        <begin position="364"/>
        <end position="398"/>
    </location>
</feature>
<dbReference type="PANTHER" id="PTHR10127:SF780">
    <property type="entry name" value="METALLOENDOPEPTIDASE"/>
    <property type="match status" value="1"/>
</dbReference>
<dbReference type="GO" id="GO:0006508">
    <property type="term" value="P:proteolysis"/>
    <property type="evidence" value="ECO:0007669"/>
    <property type="project" value="UniProtKB-KW"/>
</dbReference>
<evidence type="ECO:0000313" key="14">
    <source>
        <dbReference type="Proteomes" id="UP000440578"/>
    </source>
</evidence>
<dbReference type="AlphaFoldDB" id="A0A6A4VYE2"/>
<sequence length="484" mass="52729">MATRWLWRSLAAVCVLSVPVAAEVSPAETSVQGGSLASNAERTTSSAERLLVPPLTPAHLLRSPQLRFSEVAESAVGQESETFVGGGSGSGSERFDVGPALTPRDFSVGEELQLSAMSVPLLAGATDPVELAGEFEGDIVLTEEDRQAVTNGAVPGQRTWPGNAIRYVIASGFSQTERGVIAAAFRELERRTCVGVHPVPPGTPTGDFVHIVRGRGCSSAVGRLGGNQTLSLSEGCFTRGVVLHQLLHAAGLWHEQSRPDRYQYVNVLGENVAAGRLLDLLTYARVPSPPTPSYQRRSLMHLSRWAFSADRTRPTLESTADPTEPLGQRDGLTVGDAVAVNLLYGCADGTAPPLPAPPGADADCEDQNEHCDYWARIGECARNPGYMNEFCARACNQCAGSSCEDLDRHCRMWAALDRCERELSYMHVYCRRACELCQRQQPRPADERCRDRVDSCPFWARRGHCHQFDHYMRAHCGRSCGFCR</sequence>
<feature type="signal peptide" evidence="10">
    <location>
        <begin position="1"/>
        <end position="22"/>
    </location>
</feature>
<organism evidence="13 14">
    <name type="scientific">Amphibalanus amphitrite</name>
    <name type="common">Striped barnacle</name>
    <name type="synonym">Balanus amphitrite</name>
    <dbReference type="NCBI Taxonomy" id="1232801"/>
    <lineage>
        <taxon>Eukaryota</taxon>
        <taxon>Metazoa</taxon>
        <taxon>Ecdysozoa</taxon>
        <taxon>Arthropoda</taxon>
        <taxon>Crustacea</taxon>
        <taxon>Multicrustacea</taxon>
        <taxon>Cirripedia</taxon>
        <taxon>Thoracica</taxon>
        <taxon>Thoracicalcarea</taxon>
        <taxon>Balanomorpha</taxon>
        <taxon>Balanoidea</taxon>
        <taxon>Balanidae</taxon>
        <taxon>Amphibalaninae</taxon>
        <taxon>Amphibalanus</taxon>
    </lineage>
</organism>
<dbReference type="InterPro" id="IPR006026">
    <property type="entry name" value="Peptidase_Metallo"/>
</dbReference>
<dbReference type="InterPro" id="IPR003582">
    <property type="entry name" value="ShKT_dom"/>
</dbReference>
<dbReference type="InterPro" id="IPR024079">
    <property type="entry name" value="MetalloPept_cat_dom_sf"/>
</dbReference>
<evidence type="ECO:0000256" key="10">
    <source>
        <dbReference type="RuleBase" id="RU361183"/>
    </source>
</evidence>
<keyword evidence="3 9" id="KW-0479">Metal-binding</keyword>
<proteinExistence type="predicted"/>
<evidence type="ECO:0000256" key="7">
    <source>
        <dbReference type="ARBA" id="ARBA00023145"/>
    </source>
</evidence>
<evidence type="ECO:0000259" key="12">
    <source>
        <dbReference type="PROSITE" id="PS51864"/>
    </source>
</evidence>
<feature type="binding site" evidence="9">
    <location>
        <position position="248"/>
    </location>
    <ligand>
        <name>Zn(2+)</name>
        <dbReference type="ChEBI" id="CHEBI:29105"/>
        <note>catalytic</note>
    </ligand>
</feature>
<dbReference type="SMART" id="SM00235">
    <property type="entry name" value="ZnMc"/>
    <property type="match status" value="1"/>
</dbReference>
<keyword evidence="14" id="KW-1185">Reference proteome</keyword>
<feature type="binding site" evidence="9">
    <location>
        <position position="254"/>
    </location>
    <ligand>
        <name>Zn(2+)</name>
        <dbReference type="ChEBI" id="CHEBI:29105"/>
        <note>catalytic</note>
    </ligand>
</feature>
<dbReference type="GO" id="GO:0004222">
    <property type="term" value="F:metalloendopeptidase activity"/>
    <property type="evidence" value="ECO:0007669"/>
    <property type="project" value="UniProtKB-UniRule"/>
</dbReference>
<keyword evidence="8" id="KW-1015">Disulfide bond</keyword>
<dbReference type="SMART" id="SM00254">
    <property type="entry name" value="ShKT"/>
    <property type="match status" value="3"/>
</dbReference>
<feature type="domain" description="ShKT" evidence="11">
    <location>
        <begin position="449"/>
        <end position="483"/>
    </location>
</feature>
<evidence type="ECO:0000256" key="2">
    <source>
        <dbReference type="ARBA" id="ARBA00022670"/>
    </source>
</evidence>